<reference evidence="1 2" key="1">
    <citation type="submission" date="2020-04" db="EMBL/GenBank/DDBJ databases">
        <title>Advantages and limits of metagenomic assembly and binning of a giant virus.</title>
        <authorList>
            <person name="Schulz F."/>
            <person name="Andreani J."/>
            <person name="Francis R."/>
            <person name="Boudjemaa H."/>
            <person name="Bou Khalil J.Y."/>
            <person name="Lee J."/>
            <person name="La Scola B."/>
            <person name="Woyke T."/>
        </authorList>
    </citation>
    <scope>NUCLEOTIDE SEQUENCE [LARGE SCALE GENOMIC DNA]</scope>
    <source>
        <strain evidence="1 2">FV1/VV64</strain>
    </source>
</reference>
<sequence>MSVKKQLLDPLGTICKLVALNFSELNTKISIHNHILWLQEPNNYQFIVRMVNGDGRENISELFYVFIRVIKWYLSNPADNNQPDENWIHISQSEELKRLIRYACSALRKLQETYEYGNVILAIQYYINILEDAVNGTYNDNKLPKYILDKETEFQNLLDYEKLRNFWDYKKLKRICDLYDGCFNVFNDEEMPFAQKKALIDGYLKSINAILELADGDFQKLIQNSSKG</sequence>
<evidence type="ECO:0000313" key="1">
    <source>
        <dbReference type="EMBL" id="QKF94122.1"/>
    </source>
</evidence>
<evidence type="ECO:0000313" key="2">
    <source>
        <dbReference type="Proteomes" id="UP001162001"/>
    </source>
</evidence>
<dbReference type="Proteomes" id="UP001162001">
    <property type="component" value="Segment"/>
</dbReference>
<dbReference type="EMBL" id="MT418680">
    <property type="protein sequence ID" value="QKF94122.1"/>
    <property type="molecule type" value="Genomic_DNA"/>
</dbReference>
<accession>A0A7D3R106</accession>
<proteinExistence type="predicted"/>
<gene>
    <name evidence="1" type="ORF">Fadolivirus_1_664</name>
</gene>
<keyword evidence="2" id="KW-1185">Reference proteome</keyword>
<organism evidence="1 2">
    <name type="scientific">Fadolivirus FV1/VV64</name>
    <dbReference type="NCBI Taxonomy" id="3070911"/>
    <lineage>
        <taxon>Viruses</taxon>
        <taxon>Varidnaviria</taxon>
        <taxon>Bamfordvirae</taxon>
        <taxon>Nucleocytoviricota</taxon>
        <taxon>Megaviricetes</taxon>
        <taxon>Imitervirales</taxon>
        <taxon>Mimiviridae</taxon>
        <taxon>Klosneuvirinae</taxon>
        <taxon>Fadolivirus</taxon>
        <taxon>Fadolivirus algeromassiliense</taxon>
    </lineage>
</organism>
<name>A0A7D3R106_9VIRU</name>
<protein>
    <submittedName>
        <fullName evidence="1">Uncharacterized protein</fullName>
    </submittedName>
</protein>